<evidence type="ECO:0000256" key="5">
    <source>
        <dbReference type="ARBA" id="ARBA00009349"/>
    </source>
</evidence>
<evidence type="ECO:0000256" key="8">
    <source>
        <dbReference type="ARBA" id="ARBA00022605"/>
    </source>
</evidence>
<dbReference type="InterPro" id="IPR000623">
    <property type="entry name" value="Shikimate_kinase/TSH1"/>
</dbReference>
<feature type="binding site" evidence="28">
    <location>
        <position position="664"/>
    </location>
    <ligand>
        <name>7-phospho-2-dehydro-3-deoxy-D-arabino-heptonate</name>
        <dbReference type="ChEBI" id="CHEBI:58394"/>
    </ligand>
</feature>
<evidence type="ECO:0000256" key="4">
    <source>
        <dbReference type="ARBA" id="ARBA00006477"/>
    </source>
</evidence>
<feature type="binding site" evidence="28">
    <location>
        <position position="525"/>
    </location>
    <ligand>
        <name>NAD(+)</name>
        <dbReference type="ChEBI" id="CHEBI:57540"/>
    </ligand>
</feature>
<dbReference type="GO" id="GO:0005524">
    <property type="term" value="F:ATP binding"/>
    <property type="evidence" value="ECO:0007669"/>
    <property type="project" value="UniProtKB-UniRule"/>
</dbReference>
<keyword evidence="8 28" id="KW-0028">Amino-acid biosynthesis</keyword>
<dbReference type="InterPro" id="IPR016037">
    <property type="entry name" value="DHQ_synth_AroB"/>
</dbReference>
<comment type="catalytic activity">
    <reaction evidence="28">
        <text>3-dehydroquinate = 3-dehydroshikimate + H2O</text>
        <dbReference type="Rhea" id="RHEA:21096"/>
        <dbReference type="ChEBI" id="CHEBI:15377"/>
        <dbReference type="ChEBI" id="CHEBI:16630"/>
        <dbReference type="ChEBI" id="CHEBI:32364"/>
        <dbReference type="EC" id="4.2.1.10"/>
    </reaction>
</comment>
<evidence type="ECO:0000256" key="1">
    <source>
        <dbReference type="ARBA" id="ARBA00001917"/>
    </source>
</evidence>
<dbReference type="InterPro" id="IPR010110">
    <property type="entry name" value="Shikimate_DH_AroM-type"/>
</dbReference>
<feature type="binding site" evidence="28">
    <location>
        <begin position="600"/>
        <end position="603"/>
    </location>
    <ligand>
        <name>7-phospho-2-dehydro-3-deoxy-D-arabino-heptonate</name>
        <dbReference type="ChEBI" id="CHEBI:58394"/>
    </ligand>
</feature>
<feature type="domain" description="Quinate/shikimate 5-dehydrogenase/glutamyl-tRNA reductase" evidence="33">
    <location>
        <begin position="1821"/>
        <end position="1901"/>
    </location>
</feature>
<evidence type="ECO:0000256" key="2">
    <source>
        <dbReference type="ARBA" id="ARBA00004811"/>
    </source>
</evidence>
<comment type="pathway">
    <text evidence="28">Metabolic intermediate biosynthesis; chorismate biosynthesis; chorismate from D-erythrose 4-phosphate and phosphoenolpyruvate: step 3/7.</text>
</comment>
<name>A0AAF0JG87_9BASI</name>
<feature type="active site" description="Proton acceptor; for 3-dehydroquinate dehydratase activity" evidence="28">
    <location>
        <position position="1602"/>
    </location>
</feature>
<comment type="cofactor">
    <cofactor evidence="1">
        <name>FMN</name>
        <dbReference type="ChEBI" id="CHEBI:58210"/>
    </cofactor>
</comment>
<keyword evidence="11" id="KW-0507">mRNA processing</keyword>
<dbReference type="PRINTS" id="PR01100">
    <property type="entry name" value="SHIKIMTKNASE"/>
</dbReference>
<dbReference type="PROSITE" id="PS00885">
    <property type="entry name" value="EPSP_SYNTHASE_2"/>
    <property type="match status" value="1"/>
</dbReference>
<feature type="active site" description="Proton acceptor; for 3-dehydroquinate synthase activity" evidence="28">
    <location>
        <position position="689"/>
    </location>
</feature>
<dbReference type="HAMAP" id="MF_00222">
    <property type="entry name" value="Shikimate_DH_AroE"/>
    <property type="match status" value="1"/>
</dbReference>
<dbReference type="GO" id="GO:0050660">
    <property type="term" value="F:flavin adenine dinucleotide binding"/>
    <property type="evidence" value="ECO:0007669"/>
    <property type="project" value="InterPro"/>
</dbReference>
<evidence type="ECO:0000256" key="26">
    <source>
        <dbReference type="ARBA" id="ARBA00048567"/>
    </source>
</evidence>
<dbReference type="InterPro" id="IPR027417">
    <property type="entry name" value="P-loop_NTPase"/>
</dbReference>
<dbReference type="Pfam" id="PF01761">
    <property type="entry name" value="DHQ_synthase"/>
    <property type="match status" value="1"/>
</dbReference>
<feature type="binding site" evidence="28">
    <location>
        <begin position="585"/>
        <end position="588"/>
    </location>
    <ligand>
        <name>NAD(+)</name>
        <dbReference type="ChEBI" id="CHEBI:57540"/>
    </ligand>
</feature>
<dbReference type="Pfam" id="PF24621">
    <property type="entry name" value="DHQS_C"/>
    <property type="match status" value="1"/>
</dbReference>
<dbReference type="GO" id="GO:0009423">
    <property type="term" value="P:chorismate biosynthetic process"/>
    <property type="evidence" value="ECO:0007669"/>
    <property type="project" value="UniProtKB-UniRule"/>
</dbReference>
<dbReference type="FunFam" id="3.65.10.10:FF:000012">
    <property type="entry name" value="Pentafunctional AROM polypeptide"/>
    <property type="match status" value="1"/>
</dbReference>
<evidence type="ECO:0000259" key="34">
    <source>
        <dbReference type="Pfam" id="PF01761"/>
    </source>
</evidence>
<dbReference type="InterPro" id="IPR001381">
    <property type="entry name" value="DHquinase_I"/>
</dbReference>
<dbReference type="CDD" id="cd08195">
    <property type="entry name" value="DHQS"/>
    <property type="match status" value="1"/>
</dbReference>
<dbReference type="SUPFAM" id="SSF51735">
    <property type="entry name" value="NAD(P)-binding Rossmann-fold domains"/>
    <property type="match status" value="1"/>
</dbReference>
<evidence type="ECO:0000256" key="20">
    <source>
        <dbReference type="ARBA" id="ARBA00023002"/>
    </source>
</evidence>
<evidence type="ECO:0000256" key="17">
    <source>
        <dbReference type="ARBA" id="ARBA00022833"/>
    </source>
</evidence>
<comment type="caution">
    <text evidence="28">Lacks conserved residue(s) required for the propagation of feature annotation.</text>
</comment>
<dbReference type="Pfam" id="PF01487">
    <property type="entry name" value="DHquinase_I"/>
    <property type="match status" value="1"/>
</dbReference>
<dbReference type="NCBIfam" id="TIGR01356">
    <property type="entry name" value="aroA"/>
    <property type="match status" value="1"/>
</dbReference>
<dbReference type="Gene3D" id="1.20.1090.10">
    <property type="entry name" value="Dehydroquinate synthase-like - alpha domain"/>
    <property type="match status" value="1"/>
</dbReference>
<feature type="active site" description="Schiff-base intermediate with substrate; for 3-dehydroquinate dehydratase activity" evidence="28">
    <location>
        <position position="1630"/>
    </location>
</feature>
<dbReference type="NCBIfam" id="TIGR01809">
    <property type="entry name" value="Shik-DH-AROM"/>
    <property type="match status" value="1"/>
</dbReference>
<evidence type="ECO:0000256" key="10">
    <source>
        <dbReference type="ARBA" id="ARBA00022643"/>
    </source>
</evidence>
<dbReference type="NCBIfam" id="TIGR01357">
    <property type="entry name" value="aroB"/>
    <property type="match status" value="1"/>
</dbReference>
<dbReference type="EC" id="2.7.1.71" evidence="28"/>
<dbReference type="InterPro" id="IPR001986">
    <property type="entry name" value="Enolpyruvate_Tfrase_dom"/>
</dbReference>
<dbReference type="InterPro" id="IPR035587">
    <property type="entry name" value="DUS-like_FMN-bd"/>
</dbReference>
<comment type="catalytic activity">
    <reaction evidence="26 28">
        <text>shikimate + ATP = 3-phosphoshikimate + ADP + H(+)</text>
        <dbReference type="Rhea" id="RHEA:13121"/>
        <dbReference type="ChEBI" id="CHEBI:15378"/>
        <dbReference type="ChEBI" id="CHEBI:30616"/>
        <dbReference type="ChEBI" id="CHEBI:36208"/>
        <dbReference type="ChEBI" id="CHEBI:145989"/>
        <dbReference type="ChEBI" id="CHEBI:456216"/>
        <dbReference type="EC" id="2.7.1.71"/>
    </reaction>
</comment>
<comment type="subcellular location">
    <subcellularLocation>
        <location evidence="28">Cytoplasm</location>
    </subcellularLocation>
</comment>
<feature type="binding site" evidence="28">
    <location>
        <position position="568"/>
    </location>
    <ligand>
        <name>7-phospho-2-dehydro-3-deoxy-D-arabino-heptonate</name>
        <dbReference type="ChEBI" id="CHEBI:58394"/>
    </ligand>
</feature>
<dbReference type="EC" id="4.2.3.4" evidence="28"/>
<dbReference type="Proteomes" id="UP001214628">
    <property type="component" value="Chromosome 8"/>
</dbReference>
<dbReference type="Gene3D" id="3.40.50.720">
    <property type="entry name" value="NAD(P)-binding Rossmann-like Domain"/>
    <property type="match status" value="1"/>
</dbReference>
<dbReference type="Pfam" id="PF01202">
    <property type="entry name" value="SKI"/>
    <property type="match status" value="1"/>
</dbReference>
<dbReference type="InterPro" id="IPR056179">
    <property type="entry name" value="DHQS_C"/>
</dbReference>
<keyword evidence="17 28" id="KW-0862">Zinc</keyword>
<reference evidence="37" key="1">
    <citation type="submission" date="2023-02" db="EMBL/GenBank/DDBJ databases">
        <title>Mating type loci evolution in Malassezia.</title>
        <authorList>
            <person name="Coelho M.A."/>
        </authorList>
    </citation>
    <scope>NUCLEOTIDE SEQUENCE</scope>
    <source>
        <strain evidence="37">CBS 14136</strain>
    </source>
</reference>
<evidence type="ECO:0000256" key="11">
    <source>
        <dbReference type="ARBA" id="ARBA00022664"/>
    </source>
</evidence>
<evidence type="ECO:0000256" key="6">
    <source>
        <dbReference type="ARBA" id="ARBA00009948"/>
    </source>
</evidence>
<evidence type="ECO:0000313" key="38">
    <source>
        <dbReference type="Proteomes" id="UP001214628"/>
    </source>
</evidence>
<dbReference type="Pfam" id="PF08501">
    <property type="entry name" value="Shikimate_dh_N"/>
    <property type="match status" value="1"/>
</dbReference>
<dbReference type="GO" id="GO:0046872">
    <property type="term" value="F:metal ion binding"/>
    <property type="evidence" value="ECO:0007669"/>
    <property type="project" value="UniProtKB-UniRule"/>
</dbReference>
<dbReference type="InterPro" id="IPR036291">
    <property type="entry name" value="NAD(P)-bd_dom_sf"/>
</dbReference>
<feature type="binding site" evidence="28">
    <location>
        <position position="552"/>
    </location>
    <ligand>
        <name>7-phospho-2-dehydro-3-deoxy-D-arabino-heptonate</name>
        <dbReference type="ChEBI" id="CHEBI:58394"/>
    </ligand>
</feature>
<evidence type="ECO:0000259" key="36">
    <source>
        <dbReference type="Pfam" id="PF24621"/>
    </source>
</evidence>
<comment type="pathway">
    <text evidence="28">Metabolic intermediate biosynthesis; chorismate biosynthesis; chorismate from D-erythrose 4-phosphate and phosphoenolpyruvate: step 4/7.</text>
</comment>
<dbReference type="Gene3D" id="3.65.10.10">
    <property type="entry name" value="Enolpyruvate transferase domain"/>
    <property type="match status" value="2"/>
</dbReference>
<comment type="catalytic activity">
    <reaction evidence="28">
        <text>shikimate + NADP(+) = 3-dehydroshikimate + NADPH + H(+)</text>
        <dbReference type="Rhea" id="RHEA:17737"/>
        <dbReference type="ChEBI" id="CHEBI:15378"/>
        <dbReference type="ChEBI" id="CHEBI:16630"/>
        <dbReference type="ChEBI" id="CHEBI:36208"/>
        <dbReference type="ChEBI" id="CHEBI:57783"/>
        <dbReference type="ChEBI" id="CHEBI:58349"/>
        <dbReference type="EC" id="1.1.1.25"/>
    </reaction>
</comment>
<keyword evidence="22 28" id="KW-0456">Lyase</keyword>
<comment type="similarity">
    <text evidence="28">In the N-terminal section; belongs to the sugar phosphate cyclases superfamily. Dehydroquinate synthase family.</text>
</comment>
<feature type="active site" description="Proton acceptor; for 3-dehydroquinate synthase activity" evidence="28">
    <location>
        <position position="674"/>
    </location>
</feature>
<dbReference type="GO" id="GO:0009073">
    <property type="term" value="P:aromatic amino acid family biosynthetic process"/>
    <property type="evidence" value="ECO:0007669"/>
    <property type="project" value="UniProtKB-UniRule"/>
</dbReference>
<feature type="region of interest" description="Shikimate dehydrogenase" evidence="28">
    <location>
        <begin position="1709"/>
        <end position="1991"/>
    </location>
</feature>
<comment type="similarity">
    <text evidence="28">In the 2nd section; belongs to the EPSP synthase family.</text>
</comment>
<feature type="domain" description="3-dehydroquinate synthase N-terminal" evidence="34">
    <location>
        <begin position="483"/>
        <end position="595"/>
    </location>
</feature>
<dbReference type="Pfam" id="PF00275">
    <property type="entry name" value="EPSP_synthase"/>
    <property type="match status" value="1"/>
</dbReference>
<dbReference type="CDD" id="cd02801">
    <property type="entry name" value="DUS_like_FMN"/>
    <property type="match status" value="1"/>
</dbReference>
<dbReference type="CDD" id="cd00464">
    <property type="entry name" value="SK"/>
    <property type="match status" value="1"/>
</dbReference>
<dbReference type="GO" id="GO:0006397">
    <property type="term" value="P:mRNA processing"/>
    <property type="evidence" value="ECO:0007669"/>
    <property type="project" value="UniProtKB-KW"/>
</dbReference>
<feature type="binding site" evidence="28">
    <location>
        <begin position="678"/>
        <end position="682"/>
    </location>
    <ligand>
        <name>7-phospho-2-dehydro-3-deoxy-D-arabino-heptonate</name>
        <dbReference type="ChEBI" id="CHEBI:58394"/>
    </ligand>
</feature>
<comment type="catalytic activity">
    <reaction evidence="25">
        <text>a 5,6-dihydrouridine in mRNA + NAD(+) = a uridine in mRNA + NADH + H(+)</text>
        <dbReference type="Rhea" id="RHEA:69851"/>
        <dbReference type="Rhea" id="RHEA-COMP:14658"/>
        <dbReference type="Rhea" id="RHEA-COMP:17789"/>
        <dbReference type="ChEBI" id="CHEBI:15378"/>
        <dbReference type="ChEBI" id="CHEBI:57540"/>
        <dbReference type="ChEBI" id="CHEBI:57945"/>
        <dbReference type="ChEBI" id="CHEBI:65315"/>
        <dbReference type="ChEBI" id="CHEBI:74443"/>
    </reaction>
    <physiologicalReaction direction="right-to-left" evidence="25">
        <dbReference type="Rhea" id="RHEA:69853"/>
    </physiologicalReaction>
</comment>
<dbReference type="GO" id="GO:0003866">
    <property type="term" value="F:3-phosphoshikimate 1-carboxyvinyltransferase activity"/>
    <property type="evidence" value="ECO:0007669"/>
    <property type="project" value="UniProtKB-UniRule"/>
</dbReference>
<dbReference type="HAMAP" id="MF_03143">
    <property type="entry name" value="Pentafunct_AroM"/>
    <property type="match status" value="1"/>
</dbReference>
<dbReference type="InterPro" id="IPR036968">
    <property type="entry name" value="Enolpyruvate_Tfrase_sf"/>
</dbReference>
<feature type="binding site" evidence="28">
    <location>
        <position position="567"/>
    </location>
    <ligand>
        <name>NAD(+)</name>
        <dbReference type="ChEBI" id="CHEBI:57540"/>
    </ligand>
</feature>
<comment type="catalytic activity">
    <reaction evidence="24">
        <text>3-phosphoshikimate + phosphoenolpyruvate = 5-O-(1-carboxyvinyl)-3-phosphoshikimate + phosphate</text>
        <dbReference type="Rhea" id="RHEA:21256"/>
        <dbReference type="ChEBI" id="CHEBI:43474"/>
        <dbReference type="ChEBI" id="CHEBI:57701"/>
        <dbReference type="ChEBI" id="CHEBI:58702"/>
        <dbReference type="ChEBI" id="CHEBI:145989"/>
        <dbReference type="EC" id="2.5.1.19"/>
    </reaction>
    <physiologicalReaction direction="left-to-right" evidence="24">
        <dbReference type="Rhea" id="RHEA:21257"/>
    </physiologicalReaction>
</comment>
<dbReference type="InterPro" id="IPR046346">
    <property type="entry name" value="Aminoacid_DH-like_N_sf"/>
</dbReference>
<feature type="binding site" evidence="28">
    <location>
        <position position="596"/>
    </location>
    <ligand>
        <name>NAD(+)</name>
        <dbReference type="ChEBI" id="CHEBI:57540"/>
    </ligand>
</feature>
<dbReference type="FunFam" id="3.20.20.70:FF:000135">
    <property type="entry name" value="Pentafunctional AROM polypeptide"/>
    <property type="match status" value="1"/>
</dbReference>
<feature type="active site" description="For EPSP synthase activity" evidence="28">
    <location>
        <position position="1238"/>
    </location>
</feature>
<feature type="binding site" evidence="28">
    <location>
        <position position="600"/>
    </location>
    <ligand>
        <name>Zn(2+)</name>
        <dbReference type="ChEBI" id="CHEBI:29105"/>
        <note>catalytic</note>
    </ligand>
</feature>
<evidence type="ECO:0000256" key="14">
    <source>
        <dbReference type="ARBA" id="ARBA00022723"/>
    </source>
</evidence>
<accession>A0AAF0JG87</accession>
<feature type="binding site" evidence="28">
    <location>
        <position position="558"/>
    </location>
    <ligand>
        <name>7-phospho-2-dehydro-3-deoxy-D-arabino-heptonate</name>
        <dbReference type="ChEBI" id="CHEBI:58394"/>
    </ligand>
</feature>
<feature type="domain" description="Enolpyruvate transferase" evidence="31">
    <location>
        <begin position="823"/>
        <end position="1250"/>
    </location>
</feature>
<keyword evidence="23 28" id="KW-0511">Multifunctional enzyme</keyword>
<comment type="similarity">
    <text evidence="28">In the 4th section; belongs to the type-I 3-dehydroquinase family.</text>
</comment>
<evidence type="ECO:0000256" key="18">
    <source>
        <dbReference type="ARBA" id="ARBA00022840"/>
    </source>
</evidence>
<feature type="compositionally biased region" description="Basic and acidic residues" evidence="30">
    <location>
        <begin position="1"/>
        <end position="13"/>
    </location>
</feature>
<dbReference type="GO" id="GO:0008652">
    <property type="term" value="P:amino acid biosynthetic process"/>
    <property type="evidence" value="ECO:0007669"/>
    <property type="project" value="UniProtKB-KW"/>
</dbReference>
<evidence type="ECO:0000256" key="23">
    <source>
        <dbReference type="ARBA" id="ARBA00023268"/>
    </source>
</evidence>
<evidence type="ECO:0000256" key="16">
    <source>
        <dbReference type="ARBA" id="ARBA00022777"/>
    </source>
</evidence>
<dbReference type="SUPFAM" id="SSF51569">
    <property type="entry name" value="Aldolase"/>
    <property type="match status" value="1"/>
</dbReference>
<dbReference type="PROSITE" id="PS01136">
    <property type="entry name" value="UPF0034"/>
    <property type="match status" value="1"/>
</dbReference>
<comment type="catalytic activity">
    <reaction evidence="28">
        <text>7-phospho-2-dehydro-3-deoxy-D-arabino-heptonate = 3-dehydroquinate + phosphate</text>
        <dbReference type="Rhea" id="RHEA:21968"/>
        <dbReference type="ChEBI" id="CHEBI:32364"/>
        <dbReference type="ChEBI" id="CHEBI:43474"/>
        <dbReference type="ChEBI" id="CHEBI:58394"/>
        <dbReference type="EC" id="4.2.3.4"/>
    </reaction>
</comment>
<dbReference type="PROSITE" id="PS01128">
    <property type="entry name" value="SHIKIMATE_KINASE"/>
    <property type="match status" value="1"/>
</dbReference>
<evidence type="ECO:0000256" key="3">
    <source>
        <dbReference type="ARBA" id="ARBA00004842"/>
    </source>
</evidence>
<evidence type="ECO:0000259" key="33">
    <source>
        <dbReference type="Pfam" id="PF01488"/>
    </source>
</evidence>
<dbReference type="InterPro" id="IPR023193">
    <property type="entry name" value="EPSP_synthase_CS"/>
</dbReference>
<comment type="pathway">
    <text evidence="2 28 29">Metabolic intermediate biosynthesis; chorismate biosynthesis; chorismate from D-erythrose 4-phosphate and phosphoenolpyruvate: step 6/7.</text>
</comment>
<protein>
    <recommendedName>
        <fullName evidence="28">Pentafunctional AROM polypeptide</fullName>
    </recommendedName>
    <domain>
        <recommendedName>
            <fullName evidence="28">3-dehydroquinate synthase</fullName>
            <shortName evidence="28">DHQS</shortName>
            <ecNumber evidence="28">4.2.3.4</ecNumber>
        </recommendedName>
    </domain>
    <domain>
        <recommendedName>
            <fullName evidence="28">3-phosphoshikimate 1-carboxyvinyltransferase</fullName>
            <ecNumber evidence="28">2.5.1.19</ecNumber>
        </recommendedName>
        <alternativeName>
            <fullName evidence="28">5-enolpyruvylshikimate-3-phosphate synthase</fullName>
            <shortName evidence="28">EPSP synthase</shortName>
            <shortName evidence="28">EPSPS</shortName>
        </alternativeName>
    </domain>
    <domain>
        <recommendedName>
            <fullName evidence="28">Shikimate kinase</fullName>
            <shortName evidence="28">SK</shortName>
            <ecNumber evidence="28">2.7.1.71</ecNumber>
        </recommendedName>
    </domain>
    <domain>
        <recommendedName>
            <fullName evidence="28">3-dehydroquinate dehydratase</fullName>
            <shortName evidence="28">3-dehydroquinase</shortName>
            <ecNumber evidence="28">4.2.1.10</ecNumber>
        </recommendedName>
    </domain>
    <domain>
        <recommendedName>
            <fullName evidence="28">Shikimate dehydrogenase</fullName>
            <ecNumber evidence="28">1.1.1.25</ecNumber>
        </recommendedName>
    </domain>
</protein>
<dbReference type="InterPro" id="IPR013785">
    <property type="entry name" value="Aldolase_TIM"/>
</dbReference>
<evidence type="ECO:0000256" key="22">
    <source>
        <dbReference type="ARBA" id="ARBA00023239"/>
    </source>
</evidence>
<evidence type="ECO:0000256" key="24">
    <source>
        <dbReference type="ARBA" id="ARBA00044633"/>
    </source>
</evidence>
<evidence type="ECO:0000256" key="13">
    <source>
        <dbReference type="ARBA" id="ARBA00022694"/>
    </source>
</evidence>
<evidence type="ECO:0000256" key="9">
    <source>
        <dbReference type="ARBA" id="ARBA00022630"/>
    </source>
</evidence>
<comment type="pathway">
    <text evidence="3 28">Metabolic intermediate biosynthesis; chorismate biosynthesis; chorismate from D-erythrose 4-phosphate and phosphoenolpyruvate: step 5/7.</text>
</comment>
<dbReference type="InterPro" id="IPR022893">
    <property type="entry name" value="Shikimate_DH_fam"/>
</dbReference>
<feature type="region of interest" description="Disordered" evidence="30">
    <location>
        <begin position="1"/>
        <end position="22"/>
    </location>
</feature>
<keyword evidence="38" id="KW-1185">Reference proteome</keyword>
<dbReference type="SUPFAM" id="SSF53223">
    <property type="entry name" value="Aminoacid dehydrogenase-like, N-terminal domain"/>
    <property type="match status" value="1"/>
</dbReference>
<dbReference type="InterPro" id="IPR031322">
    <property type="entry name" value="Shikimate/glucono_kinase"/>
</dbReference>
<dbReference type="InterPro" id="IPR013792">
    <property type="entry name" value="RNA3'P_cycl/enolpyr_Trfase_a/b"/>
</dbReference>
<dbReference type="Pfam" id="PF01207">
    <property type="entry name" value="Dus"/>
    <property type="match status" value="1"/>
</dbReference>
<feature type="domain" description="3-dehydroquinate synthase C-terminal" evidence="36">
    <location>
        <begin position="597"/>
        <end position="772"/>
    </location>
</feature>
<dbReference type="CDD" id="cd01065">
    <property type="entry name" value="NAD_bind_Shikimate_DH"/>
    <property type="match status" value="1"/>
</dbReference>
<evidence type="ECO:0000256" key="27">
    <source>
        <dbReference type="ARBA" id="ARBA00049447"/>
    </source>
</evidence>
<feature type="binding site" evidence="28">
    <location>
        <begin position="452"/>
        <end position="454"/>
    </location>
    <ligand>
        <name>NAD(+)</name>
        <dbReference type="ChEBI" id="CHEBI:57540"/>
    </ligand>
</feature>
<comment type="catalytic activity">
    <reaction evidence="27">
        <text>a 5,6-dihydrouridine in mRNA + NADP(+) = a uridine in mRNA + NADPH + H(+)</text>
        <dbReference type="Rhea" id="RHEA:69855"/>
        <dbReference type="Rhea" id="RHEA-COMP:14658"/>
        <dbReference type="Rhea" id="RHEA-COMP:17789"/>
        <dbReference type="ChEBI" id="CHEBI:15378"/>
        <dbReference type="ChEBI" id="CHEBI:57783"/>
        <dbReference type="ChEBI" id="CHEBI:58349"/>
        <dbReference type="ChEBI" id="CHEBI:65315"/>
        <dbReference type="ChEBI" id="CHEBI:74443"/>
    </reaction>
    <physiologicalReaction direction="right-to-left" evidence="27">
        <dbReference type="Rhea" id="RHEA:69857"/>
    </physiologicalReaction>
</comment>
<feature type="binding site" evidence="28">
    <location>
        <begin position="1304"/>
        <end position="1311"/>
    </location>
    <ligand>
        <name>ATP</name>
        <dbReference type="ChEBI" id="CHEBI:30616"/>
    </ligand>
</feature>
<feature type="binding site" evidence="28">
    <location>
        <position position="536"/>
    </location>
    <ligand>
        <name>7-phospho-2-dehydro-3-deoxy-D-arabino-heptonate</name>
        <dbReference type="ChEBI" id="CHEBI:58394"/>
    </ligand>
</feature>
<keyword evidence="16 28" id="KW-0418">Kinase</keyword>
<dbReference type="InterPro" id="IPR018517">
    <property type="entry name" value="tRNA_hU_synthase_CS"/>
</dbReference>
<dbReference type="EC" id="4.2.1.10" evidence="28"/>
<keyword evidence="7 28" id="KW-0963">Cytoplasm</keyword>
<evidence type="ECO:0000256" key="12">
    <source>
        <dbReference type="ARBA" id="ARBA00022679"/>
    </source>
</evidence>
<evidence type="ECO:0000313" key="37">
    <source>
        <dbReference type="EMBL" id="WFD45313.1"/>
    </source>
</evidence>
<dbReference type="FunFam" id="3.40.50.1970:FF:000007">
    <property type="entry name" value="Pentafunctional AROM polypeptide"/>
    <property type="match status" value="1"/>
</dbReference>
<keyword evidence="12 28" id="KW-0808">Transferase</keyword>
<dbReference type="Gene3D" id="3.40.50.300">
    <property type="entry name" value="P-loop containing nucleotide triphosphate hydrolases"/>
    <property type="match status" value="1"/>
</dbReference>
<evidence type="ECO:0000259" key="32">
    <source>
        <dbReference type="Pfam" id="PF01207"/>
    </source>
</evidence>
<evidence type="ECO:0000259" key="31">
    <source>
        <dbReference type="Pfam" id="PF00275"/>
    </source>
</evidence>
<evidence type="ECO:0000256" key="28">
    <source>
        <dbReference type="HAMAP-Rule" id="MF_03143"/>
    </source>
</evidence>
<feature type="binding site" evidence="28">
    <location>
        <position position="685"/>
    </location>
    <ligand>
        <name>7-phospho-2-dehydro-3-deoxy-D-arabino-heptonate</name>
        <dbReference type="ChEBI" id="CHEBI:58394"/>
    </ligand>
</feature>
<dbReference type="Gene3D" id="3.40.50.1970">
    <property type="match status" value="1"/>
</dbReference>
<comment type="subunit">
    <text evidence="28">Homodimer.</text>
</comment>
<dbReference type="GO" id="GO:0005737">
    <property type="term" value="C:cytoplasm"/>
    <property type="evidence" value="ECO:0007669"/>
    <property type="project" value="UniProtKB-SubCell"/>
</dbReference>
<feature type="binding site" evidence="28">
    <location>
        <position position="770"/>
    </location>
    <ligand>
        <name>7-phospho-2-dehydro-3-deoxy-D-arabino-heptonate</name>
        <dbReference type="ChEBI" id="CHEBI:58394"/>
    </ligand>
</feature>
<dbReference type="InterPro" id="IPR023000">
    <property type="entry name" value="Shikimate_kinase_CS"/>
</dbReference>
<dbReference type="GO" id="GO:0004764">
    <property type="term" value="F:shikimate 3-dehydrogenase (NADP+) activity"/>
    <property type="evidence" value="ECO:0007669"/>
    <property type="project" value="UniProtKB-UniRule"/>
</dbReference>
<comment type="pathway">
    <text evidence="28">Metabolic intermediate biosynthesis; chorismate biosynthesis; chorismate from D-erythrose 4-phosphate and phosphoenolpyruvate: step 2/7.</text>
</comment>
<evidence type="ECO:0000256" key="7">
    <source>
        <dbReference type="ARBA" id="ARBA00022490"/>
    </source>
</evidence>
<feature type="domain" description="DUS-like FMN-binding" evidence="32">
    <location>
        <begin position="48"/>
        <end position="316"/>
    </location>
</feature>
<keyword evidence="21 28" id="KW-0057">Aromatic amino acid biosynthesis</keyword>
<dbReference type="Gene3D" id="3.40.50.10860">
    <property type="entry name" value="Leucine Dehydrogenase, chain A, domain 1"/>
    <property type="match status" value="1"/>
</dbReference>
<keyword evidence="10" id="KW-0288">FMN</keyword>
<comment type="cofactor">
    <cofactor evidence="28">
        <name>Zn(2+)</name>
        <dbReference type="ChEBI" id="CHEBI:29105"/>
    </cofactor>
    <text evidence="28">Binds 2 Zn(2+) ions per subunit.</text>
</comment>
<dbReference type="SUPFAM" id="SSF55205">
    <property type="entry name" value="EPT/RTPC-like"/>
    <property type="match status" value="1"/>
</dbReference>
<evidence type="ECO:0000259" key="35">
    <source>
        <dbReference type="Pfam" id="PF08501"/>
    </source>
</evidence>
<evidence type="ECO:0000256" key="30">
    <source>
        <dbReference type="SAM" id="MobiDB-lite"/>
    </source>
</evidence>
<dbReference type="InterPro" id="IPR013708">
    <property type="entry name" value="Shikimate_DH-bd_N"/>
</dbReference>
<keyword evidence="19 28" id="KW-0521">NADP</keyword>
<dbReference type="FunFam" id="1.20.1090.10:FF:000007">
    <property type="entry name" value="Pentafunctional AROM polypeptide"/>
    <property type="match status" value="1"/>
</dbReference>
<evidence type="ECO:0000256" key="21">
    <source>
        <dbReference type="ARBA" id="ARBA00023141"/>
    </source>
</evidence>
<dbReference type="PANTHER" id="PTHR21090">
    <property type="entry name" value="AROM/DEHYDROQUINATE SYNTHASE"/>
    <property type="match status" value="1"/>
</dbReference>
<feature type="binding site" evidence="28">
    <location>
        <position position="701"/>
    </location>
    <ligand>
        <name>7-phospho-2-dehydro-3-deoxy-D-arabino-heptonate</name>
        <dbReference type="ChEBI" id="CHEBI:58394"/>
    </ligand>
</feature>
<dbReference type="InterPro" id="IPR008289">
    <property type="entry name" value="Pentafunct_AroM"/>
</dbReference>
<dbReference type="Gene3D" id="3.20.20.70">
    <property type="entry name" value="Aldolase class I"/>
    <property type="match status" value="2"/>
</dbReference>
<feature type="binding site" evidence="28">
    <location>
        <begin position="545"/>
        <end position="546"/>
    </location>
    <ligand>
        <name>NAD(+)</name>
        <dbReference type="ChEBI" id="CHEBI:57540"/>
    </ligand>
</feature>
<dbReference type="CDD" id="cd01556">
    <property type="entry name" value="EPSP_synthase"/>
    <property type="match status" value="1"/>
</dbReference>
<dbReference type="SUPFAM" id="SSF51395">
    <property type="entry name" value="FMN-linked oxidoreductases"/>
    <property type="match status" value="1"/>
</dbReference>
<proteinExistence type="inferred from homology"/>
<feature type="region of interest" description="3-dehydroquinate synthase" evidence="28">
    <location>
        <begin position="1"/>
        <end position="798"/>
    </location>
</feature>
<dbReference type="GO" id="GO:0003855">
    <property type="term" value="F:3-dehydroquinate dehydratase activity"/>
    <property type="evidence" value="ECO:0007669"/>
    <property type="project" value="UniProtKB-UniRule"/>
</dbReference>
<dbReference type="GO" id="GO:0017150">
    <property type="term" value="F:tRNA dihydrouridine synthase activity"/>
    <property type="evidence" value="ECO:0007669"/>
    <property type="project" value="InterPro"/>
</dbReference>
<dbReference type="EC" id="2.5.1.19" evidence="28"/>
<dbReference type="InterPro" id="IPR006264">
    <property type="entry name" value="EPSP_synthase"/>
</dbReference>
<keyword evidence="15 28" id="KW-0547">Nucleotide-binding</keyword>
<gene>
    <name evidence="37" type="ORF">MPSI1_003995</name>
</gene>
<dbReference type="CDD" id="cd00502">
    <property type="entry name" value="DHQase_I"/>
    <property type="match status" value="1"/>
</dbReference>
<dbReference type="HAMAP" id="MF_00210">
    <property type="entry name" value="EPSP_synth"/>
    <property type="match status" value="1"/>
</dbReference>
<dbReference type="SUPFAM" id="SSF56796">
    <property type="entry name" value="Dehydroquinate synthase-like"/>
    <property type="match status" value="1"/>
</dbReference>
<dbReference type="SUPFAM" id="SSF52540">
    <property type="entry name" value="P-loop containing nucleoside triphosphate hydrolases"/>
    <property type="match status" value="1"/>
</dbReference>
<dbReference type="GO" id="GO:0003856">
    <property type="term" value="F:3-dehydroquinate synthase activity"/>
    <property type="evidence" value="ECO:0007669"/>
    <property type="project" value="UniProtKB-UniRule"/>
</dbReference>
<keyword evidence="9" id="KW-0285">Flavoprotein</keyword>
<dbReference type="InterPro" id="IPR030960">
    <property type="entry name" value="DHQS/DOIS_N"/>
</dbReference>
<feature type="binding site" evidence="28">
    <location>
        <begin position="520"/>
        <end position="522"/>
    </location>
    <ligand>
        <name>NAD(+)</name>
        <dbReference type="ChEBI" id="CHEBI:57540"/>
    </ligand>
</feature>
<dbReference type="Pfam" id="PF01488">
    <property type="entry name" value="Shikimate_DH"/>
    <property type="match status" value="1"/>
</dbReference>
<keyword evidence="18 28" id="KW-0067">ATP-binding</keyword>
<evidence type="ECO:0000256" key="15">
    <source>
        <dbReference type="ARBA" id="ARBA00022741"/>
    </source>
</evidence>
<sequence>MSSEKYGSEEHPSKRLRPMVPVPEIAKASDLPPAQDDRMPNFRHGLFLAPMVRIGSLPTRLLALEYGADLVWSPEVVDRAIMGTQRRTNSTTGLVEFVKEDKQIFSCHPVERSRLIYQIGSATPEYAAEAVRIVTENDDVAGVDLNCGCPKPFSTLGGMGANLLSTPDLLCDILRAMRLAAPPHVSVTAKIRLLPTQEATLDLVEKIVRTQTIRALTIHCRTKTMRPREPALLDRLNEIVLHIEKLAQETKQDIPVVCNGDCFSAADVDRIQKLTGVSSVMLARGPEANPSCFRAKRACTATEIAPKWIRYAEYFDNPFGNTKYCMTQLAFNTTASLGGTERVSALPKRDLVAIRSKLSQCRTHQDIAEALGMQWPLESASELLNTSMMSDAGKSKAPSYHAPPYESDVSGATIHELKCLDSRIQLGYHLIPHIAKTLLTELPSSAYMLVTDTNLERLGIVERFQEAFTEASPPGTPARVLVYTISPGEESKSRETKAAMEDWMLEHRLTRDTVVMACGGGVIGDLVGFVAATFMRGLKFVQIPTTLLAMVDSAVGGKTAIDHPLGKNLIGAFHQPQFVFVDAAFLLTLPPREFSNGMAEVVKTAAIWDADDFLKLETQSEAIRSAVLGEEARNAPQQTGHTLATRTASQTLLLDVIRGSIGVKAHIVTIDEKETGLRNLVNFGHSIGHAIEAVLTPEILHGECVSVGIMLEAEIARMQEGLPQQVIARLAQCLKAYDLPISLQDPRIARLSKAQQLTTSRLLDIMRVDKKNAGSAKKIVLLSRIGATVEERASTVSDAIIARILAPAVIVRPVAPKPIVTNCTITTPGSKSVSNRALLLAALANGRCRLRNVLYSDDTQVMMNALRLLRAASFSYEDQGQTLVVDGHGGDLHMPESTNEIYLQNAGTAARFMTVVACLLPQPTPMVLTGNARMKQRPIQALVDALQSNGSQITYQGTHGCLPVEICGGGLRGGHIKLAANVSSQYVSAILLCAPYAAQPVVLELVGDKVISQPYIDMTIAMMASFNVNVTRDRDANGNMLNVYRVAQQTYQPPSLYQVESDASSATYPLALAAITGTQCTIASIGSQSLQGDARFAVEVLRPMGCQVEQTANSTTVHGPPIGQLKQLGRIDMEYMTDAFITAAILLAVAPHGHTRIEGIANQRVKETNRLRAVIDELHRFGVHVEELEDGIDVYGVDIQQLKSAEVHCYDDHRIAMAFSVLGAVAPPHGVTLLEKRCVEKTWPGWWDDLQLTLGVPVSGAQLDTPLVSVPEAVTSSKLHAWAPLPPSLTPIRSKSNASVVCIGMRASGKTYVGQMLAHRLHRRFLDADEVLVGRIGDLGAFVAKHGWPAFRVEEQKLLTELLREYATDHVLALGGGVVESPECCSMLQNFAQHQGPVVYVVRDLDAIQAFLSTSDRPAYGEPIAEVFARRKPLYEACSSIEIFNGPNVDASLVLQRCLATALDATHAVNLVKKSTPSYFVALTFPDLSLALPTLNEWTTGVDAIEVRVDMLHPDGTPSLDHVREQVALLRNATDLPLLYTVRSTSQAGRFPENHTDLYFALIRLGLRLGCELVDLEVHHPSNRLELVREHRGATLIVASAHDMHGSIPWNSSQMEKVYKQAAHLGDIVKLVGMARTMQDNLQLEQFRIEHQTKPLIALNMGTDGQLTRVLNTLLTPVTHAALPLKAAPGQLTVVEIHNARHLLGSLPSRRFALLGTPIAHSLSPLIHNTGFQLLGLPYRYALHECDSLQHIDTELLRQADFGGASVTIPHKLKIMQYLDEITPEAQTIGAVNTVIPIDLDAEGNRRILRGDNTDWQAIHKLAADRFQPTSNCTALVVGAGGSARAALYAMHKLGATKILLCNRTYEKAVALAKEVPQEWHVEAVEALEQAAKFSPSVIVSNVPADATCLDHTTSLTFTPDLFAFQAGVAIDMAYKPASTPLLQCAELCGWHAVPGIAILLEQAFVQFRLWTQIDPPSGLIKPRVLAAYAS</sequence>
<dbReference type="PANTHER" id="PTHR21090:SF5">
    <property type="entry name" value="PENTAFUNCTIONAL AROM POLYPEPTIDE"/>
    <property type="match status" value="1"/>
</dbReference>
<dbReference type="EMBL" id="CP118382">
    <property type="protein sequence ID" value="WFD45313.1"/>
    <property type="molecule type" value="Genomic_DNA"/>
</dbReference>
<dbReference type="InterPro" id="IPR006151">
    <property type="entry name" value="Shikm_DH/Glu-tRNA_Rdtase"/>
</dbReference>
<keyword evidence="13" id="KW-0819">tRNA processing</keyword>
<feature type="binding site" evidence="28">
    <location>
        <begin position="489"/>
        <end position="492"/>
    </location>
    <ligand>
        <name>NAD(+)</name>
        <dbReference type="ChEBI" id="CHEBI:57540"/>
    </ligand>
</feature>
<organism evidence="37 38">
    <name type="scientific">Malassezia psittaci</name>
    <dbReference type="NCBI Taxonomy" id="1821823"/>
    <lineage>
        <taxon>Eukaryota</taxon>
        <taxon>Fungi</taxon>
        <taxon>Dikarya</taxon>
        <taxon>Basidiomycota</taxon>
        <taxon>Ustilaginomycotina</taxon>
        <taxon>Malasseziomycetes</taxon>
        <taxon>Malasseziales</taxon>
        <taxon>Malasseziaceae</taxon>
        <taxon>Malassezia</taxon>
    </lineage>
</organism>
<keyword evidence="14 28" id="KW-0479">Metal-binding</keyword>
<keyword evidence="20 28" id="KW-0560">Oxidoreductase</keyword>
<comment type="similarity">
    <text evidence="5">In the N-terminal section; belongs to the shikimate kinase family.</text>
</comment>
<comment type="similarity">
    <text evidence="4">In the 2nd section; belongs to the type-I 3-dehydroquinase family.</text>
</comment>
<comment type="similarity">
    <text evidence="28">In the C-terminal section; belongs to the shikimate dehydrogenase family.</text>
</comment>
<feature type="region of interest" description="EPSP synthase" evidence="28">
    <location>
        <begin position="811"/>
        <end position="1256"/>
    </location>
</feature>
<dbReference type="NCBIfam" id="TIGR01093">
    <property type="entry name" value="aroD"/>
    <property type="match status" value="1"/>
</dbReference>
<evidence type="ECO:0000256" key="25">
    <source>
        <dbReference type="ARBA" id="ARBA00048342"/>
    </source>
</evidence>
<dbReference type="EC" id="1.1.1.25" evidence="28"/>
<evidence type="ECO:0000256" key="19">
    <source>
        <dbReference type="ARBA" id="ARBA00022857"/>
    </source>
</evidence>
<feature type="binding site" evidence="28">
    <location>
        <position position="701"/>
    </location>
    <ligand>
        <name>Zn(2+)</name>
        <dbReference type="ChEBI" id="CHEBI:29105"/>
        <note>catalytic</note>
    </ligand>
</feature>
<dbReference type="GO" id="GO:0004765">
    <property type="term" value="F:shikimate kinase activity"/>
    <property type="evidence" value="ECO:0007669"/>
    <property type="project" value="UniProtKB-UniRule"/>
</dbReference>
<comment type="similarity">
    <text evidence="28">In the 3rd section; belongs to the shikimate kinase family.</text>
</comment>
<comment type="function">
    <text evidence="28">The AROM polypeptide catalyzes 5 consecutive enzymatic reactions in prechorismate polyaromatic amino acid biosynthesis.</text>
</comment>
<dbReference type="HAMAP" id="MF_00109">
    <property type="entry name" value="Shikimate_kinase"/>
    <property type="match status" value="1"/>
</dbReference>
<evidence type="ECO:0000256" key="29">
    <source>
        <dbReference type="RuleBase" id="RU004164"/>
    </source>
</evidence>
<comment type="similarity">
    <text evidence="6 29">Belongs to the EPSP synthase family.</text>
</comment>
<feature type="binding site" evidence="28">
    <location>
        <position position="685"/>
    </location>
    <ligand>
        <name>Zn(2+)</name>
        <dbReference type="ChEBI" id="CHEBI:29105"/>
        <note>catalytic</note>
    </ligand>
</feature>
<feature type="domain" description="Shikimate dehydrogenase substrate binding N-terminal" evidence="35">
    <location>
        <begin position="1714"/>
        <end position="1795"/>
    </location>
</feature>